<dbReference type="AlphaFoldDB" id="A0A5S9NAG1"/>
<dbReference type="SUPFAM" id="SSF53335">
    <property type="entry name" value="S-adenosyl-L-methionine-dependent methyltransferases"/>
    <property type="match status" value="1"/>
</dbReference>
<accession>A0A5S9NAG1</accession>
<name>A0A5S9NAG1_9GAMM</name>
<dbReference type="Proteomes" id="UP000439591">
    <property type="component" value="Unassembled WGS sequence"/>
</dbReference>
<proteinExistence type="predicted"/>
<protein>
    <submittedName>
        <fullName evidence="2">Uncharacterized protein</fullName>
    </submittedName>
</protein>
<organism evidence="2 3">
    <name type="scientific">Zhongshania aliphaticivorans</name>
    <dbReference type="NCBI Taxonomy" id="1470434"/>
    <lineage>
        <taxon>Bacteria</taxon>
        <taxon>Pseudomonadati</taxon>
        <taxon>Pseudomonadota</taxon>
        <taxon>Gammaproteobacteria</taxon>
        <taxon>Cellvibrionales</taxon>
        <taxon>Spongiibacteraceae</taxon>
        <taxon>Zhongshania</taxon>
    </lineage>
</organism>
<gene>
    <name evidence="2" type="ORF">IHBHHGIJ_01006</name>
    <name evidence="1" type="ORF">KFEGEMFD_00145</name>
</gene>
<keyword evidence="3" id="KW-1185">Reference proteome</keyword>
<dbReference type="InterPro" id="IPR029063">
    <property type="entry name" value="SAM-dependent_MTases_sf"/>
</dbReference>
<dbReference type="RefSeq" id="WP_159267653.1">
    <property type="nucleotide sequence ID" value="NZ_CACSIK010000001.1"/>
</dbReference>
<evidence type="ECO:0000313" key="2">
    <source>
        <dbReference type="EMBL" id="CAA0086283.1"/>
    </source>
</evidence>
<evidence type="ECO:0000313" key="1">
    <source>
        <dbReference type="EMBL" id="CAA0079110.1"/>
    </source>
</evidence>
<dbReference type="Gene3D" id="3.40.50.150">
    <property type="entry name" value="Vaccinia Virus protein VP39"/>
    <property type="match status" value="1"/>
</dbReference>
<reference evidence="3 4" key="1">
    <citation type="submission" date="2019-11" db="EMBL/GenBank/DDBJ databases">
        <authorList>
            <person name="Holert J."/>
        </authorList>
    </citation>
    <scope>NUCLEOTIDE SEQUENCE [LARGE SCALE GENOMIC DNA]</scope>
    <source>
        <strain evidence="1">BC3_2A</strain>
        <strain evidence="2">SB11_1A</strain>
    </source>
</reference>
<evidence type="ECO:0000313" key="4">
    <source>
        <dbReference type="Proteomes" id="UP000439591"/>
    </source>
</evidence>
<sequence>MNNLSRRQIIKYLSLMSASVVSRQTWGSPPDTRHETPTPPASITAEDNDLGGNFSYIYHRDELREQFYHFLVNVFHLYPEQELHKLIQSVATSYSADKAIYQQLQQNLGNIKPFLSELTFALPALAKQKETMREQTCSLLDTNRRYEGYLEIGSTGRYLDTLEESLDIVGERFFIAEQLPSYSLADMLDRGQIIEAGHSIPLADYSPALASTIPKQSLDLVTVYIGLHHCPPSLREQFIGSIRDAMKPGAYLVVRDHDAHNEDMQAMVGLAHDVFNMGTNESWDYNNKELRHFYSLAFLDDWLSRSGFKSNGEKLYQHGDPTRNALMLYQKV</sequence>
<dbReference type="EMBL" id="CACSIM010000001">
    <property type="protein sequence ID" value="CAA0079110.1"/>
    <property type="molecule type" value="Genomic_DNA"/>
</dbReference>
<evidence type="ECO:0000313" key="3">
    <source>
        <dbReference type="Proteomes" id="UP000435877"/>
    </source>
</evidence>
<dbReference type="Proteomes" id="UP000435877">
    <property type="component" value="Unassembled WGS sequence"/>
</dbReference>
<dbReference type="OrthoDB" id="5297460at2"/>
<dbReference type="EMBL" id="CACSIK010000001">
    <property type="protein sequence ID" value="CAA0086283.1"/>
    <property type="molecule type" value="Genomic_DNA"/>
</dbReference>